<name>A0A8H6K0M2_9PEZI</name>
<proteinExistence type="predicted"/>
<evidence type="ECO:0000259" key="1">
    <source>
        <dbReference type="Pfam" id="PF06985"/>
    </source>
</evidence>
<organism evidence="2 3">
    <name type="scientific">Colletotrichum musicola</name>
    <dbReference type="NCBI Taxonomy" id="2175873"/>
    <lineage>
        <taxon>Eukaryota</taxon>
        <taxon>Fungi</taxon>
        <taxon>Dikarya</taxon>
        <taxon>Ascomycota</taxon>
        <taxon>Pezizomycotina</taxon>
        <taxon>Sordariomycetes</taxon>
        <taxon>Hypocreomycetidae</taxon>
        <taxon>Glomerellales</taxon>
        <taxon>Glomerellaceae</taxon>
        <taxon>Colletotrichum</taxon>
        <taxon>Colletotrichum orchidearum species complex</taxon>
    </lineage>
</organism>
<dbReference type="Pfam" id="PF26639">
    <property type="entry name" value="Het-6_barrel"/>
    <property type="match status" value="1"/>
</dbReference>
<dbReference type="PANTHER" id="PTHR24148">
    <property type="entry name" value="ANKYRIN REPEAT DOMAIN-CONTAINING PROTEIN 39 HOMOLOG-RELATED"/>
    <property type="match status" value="1"/>
</dbReference>
<protein>
    <submittedName>
        <fullName evidence="2">Ankyrin and het domain protein</fullName>
    </submittedName>
</protein>
<dbReference type="OrthoDB" id="4476201at2759"/>
<dbReference type="Proteomes" id="UP000639643">
    <property type="component" value="Unassembled WGS sequence"/>
</dbReference>
<reference evidence="2" key="1">
    <citation type="journal article" date="2020" name="Phytopathology">
        <title>Genome Sequence Resources of Colletotrichum truncatum, C. plurivorum, C. musicola, and C. sojae: Four Species Pathogenic to Soybean (Glycine max).</title>
        <authorList>
            <person name="Rogerio F."/>
            <person name="Boufleur T.R."/>
            <person name="Ciampi-Guillardi M."/>
            <person name="Sukno S.A."/>
            <person name="Thon M.R."/>
            <person name="Massola Junior N.S."/>
            <person name="Baroncelli R."/>
        </authorList>
    </citation>
    <scope>NUCLEOTIDE SEQUENCE</scope>
    <source>
        <strain evidence="2">LFN0074</strain>
    </source>
</reference>
<accession>A0A8H6K0M2</accession>
<keyword evidence="3" id="KW-1185">Reference proteome</keyword>
<evidence type="ECO:0000313" key="2">
    <source>
        <dbReference type="EMBL" id="KAF6822550.1"/>
    </source>
</evidence>
<gene>
    <name evidence="2" type="ORF">CMUS01_11040</name>
</gene>
<dbReference type="InterPro" id="IPR010730">
    <property type="entry name" value="HET"/>
</dbReference>
<comment type="caution">
    <text evidence="2">The sequence shown here is derived from an EMBL/GenBank/DDBJ whole genome shotgun (WGS) entry which is preliminary data.</text>
</comment>
<dbReference type="PANTHER" id="PTHR24148:SF64">
    <property type="entry name" value="HETEROKARYON INCOMPATIBILITY DOMAIN-CONTAINING PROTEIN"/>
    <property type="match status" value="1"/>
</dbReference>
<dbReference type="Pfam" id="PF06985">
    <property type="entry name" value="HET"/>
    <property type="match status" value="1"/>
</dbReference>
<dbReference type="EMBL" id="WIGM01000539">
    <property type="protein sequence ID" value="KAF6822550.1"/>
    <property type="molecule type" value="Genomic_DNA"/>
</dbReference>
<sequence length="604" mass="67685">MRKNLPIRRLTALASAVGTDAFRLVKIRQEDDSHQAIITSSDAAPRIDLQIETFPFDQRPEYYALSYTWGPADRETEETDEIIQIAVNGDEFFVRPNLHDALLQLRSSYSGRWFWIDAVCINQDDLAERSTQVATMNVIYTNATRTVAWIGKQGPGFGRAVEIIEDFVTMTEETLAPTSFADFVKKPDPGLLEAAGYPALTLEDWKALQDHFLEVSTIALNVSGCYHRGLFEFSAASYHVWGVMGAAFICSIKAVTQTPFWPEPHVAEQILLDLMMKMKRFDCTDVRDRFFAVFGILKHAAATHDFEISTFSVDHRASAEDVFCALAGNIIMGTGRLELMRWTGKTRSQLQGLPSWVPDWSIPTASLSKSLLVRSRDASKSTEMADNGIEVRDGKLRCRGLRIAAITELIDDRGSTSHYWPPMQRLLLILDRLEKSAAERAELIAQDDPNSLAGFSEEVGHIAATDDSGLFPSLGDVVERRRLMARVGLNATSDYSDWPLPSDEEGKQLIQDWRDKQRKWLLEMAVSMVDRQCTFLEGGYLANVLKGADEGDEIWILQGASVPFVLRKGENRGEWVNIGNAYVHGIMDGEAITDDTVWEDICIV</sequence>
<feature type="domain" description="Heterokaryon incompatibility" evidence="1">
    <location>
        <begin position="62"/>
        <end position="155"/>
    </location>
</feature>
<dbReference type="AlphaFoldDB" id="A0A8H6K0M2"/>
<dbReference type="InterPro" id="IPR052895">
    <property type="entry name" value="HetReg/Transcr_Mod"/>
</dbReference>
<evidence type="ECO:0000313" key="3">
    <source>
        <dbReference type="Proteomes" id="UP000639643"/>
    </source>
</evidence>